<dbReference type="GO" id="GO:0005634">
    <property type="term" value="C:nucleus"/>
    <property type="evidence" value="ECO:0007669"/>
    <property type="project" value="UniProtKB-SubCell"/>
</dbReference>
<dbReference type="AlphaFoldDB" id="A0A5C5G1X2"/>
<feature type="compositionally biased region" description="Basic residues" evidence="3">
    <location>
        <begin position="375"/>
        <end position="384"/>
    </location>
</feature>
<sequence length="384" mass="40956">MAAVDLAAFRAQQAKKNAALLASLDVLLPAAPAVPVTGAASPMKKPRASKPKAAARPAVPESAEAQVADRETRGLRSSARVRDQALGLTPKKEAPPAYAGQGVEERGYYEDGRYVRAEKAPKKDGKYRKYDPKRPGAIPGVAVNTVCLSREEWWDLSVHSAYVAGICNGKVIQGAPVVVSICTGGANYGDADEGESLTYSGSGGRDLKGTSDQRKNLRTAPQTRHMRWDDNPRNAALLHSVTTRTPIRVLRSWKGSGPYAPVEGYIYSGLYVAVRAFTDKNEQGLDVCRVALVRMPGQPPLAIHPERAHMVKAVKPARLADATDGATSTDDAVTSSALSRTASASTDATTPEPASRKRTAHSSPADSDAEESALKHRRSMRPAQ</sequence>
<dbReference type="InterPro" id="IPR015947">
    <property type="entry name" value="PUA-like_sf"/>
</dbReference>
<evidence type="ECO:0000256" key="2">
    <source>
        <dbReference type="PROSITE-ProRule" id="PRU00358"/>
    </source>
</evidence>
<organism evidence="5 6">
    <name type="scientific">Rhodotorula diobovata</name>
    <dbReference type="NCBI Taxonomy" id="5288"/>
    <lineage>
        <taxon>Eukaryota</taxon>
        <taxon>Fungi</taxon>
        <taxon>Dikarya</taxon>
        <taxon>Basidiomycota</taxon>
        <taxon>Pucciniomycotina</taxon>
        <taxon>Microbotryomycetes</taxon>
        <taxon>Sporidiobolales</taxon>
        <taxon>Sporidiobolaceae</taxon>
        <taxon>Rhodotorula</taxon>
    </lineage>
</organism>
<dbReference type="GO" id="GO:0016567">
    <property type="term" value="P:protein ubiquitination"/>
    <property type="evidence" value="ECO:0007669"/>
    <property type="project" value="TreeGrafter"/>
</dbReference>
<dbReference type="GO" id="GO:0061630">
    <property type="term" value="F:ubiquitin protein ligase activity"/>
    <property type="evidence" value="ECO:0007669"/>
    <property type="project" value="TreeGrafter"/>
</dbReference>
<dbReference type="SUPFAM" id="SSF88697">
    <property type="entry name" value="PUA domain-like"/>
    <property type="match status" value="1"/>
</dbReference>
<proteinExistence type="predicted"/>
<feature type="region of interest" description="Disordered" evidence="3">
    <location>
        <begin position="36"/>
        <end position="102"/>
    </location>
</feature>
<dbReference type="PANTHER" id="PTHR14140:SF27">
    <property type="entry name" value="OS04G0289800 PROTEIN"/>
    <property type="match status" value="1"/>
</dbReference>
<name>A0A5C5G1X2_9BASI</name>
<comment type="subcellular location">
    <subcellularLocation>
        <location evidence="2">Nucleus</location>
    </subcellularLocation>
</comment>
<dbReference type="SMART" id="SM00466">
    <property type="entry name" value="SRA"/>
    <property type="match status" value="1"/>
</dbReference>
<feature type="compositionally biased region" description="Basic and acidic residues" evidence="3">
    <location>
        <begin position="205"/>
        <end position="215"/>
    </location>
</feature>
<dbReference type="OrthoDB" id="2270193at2759"/>
<dbReference type="Pfam" id="PF02182">
    <property type="entry name" value="SAD_SRA"/>
    <property type="match status" value="1"/>
</dbReference>
<dbReference type="GO" id="GO:0044027">
    <property type="term" value="P:negative regulation of gene expression via chromosomal CpG island methylation"/>
    <property type="evidence" value="ECO:0007669"/>
    <property type="project" value="TreeGrafter"/>
</dbReference>
<reference evidence="5 6" key="1">
    <citation type="submission" date="2019-03" db="EMBL/GenBank/DDBJ databases">
        <title>Rhodosporidium diobovatum UCD-FST 08-225 genome sequencing, assembly, and annotation.</title>
        <authorList>
            <person name="Fakankun I.U."/>
            <person name="Fristensky B."/>
            <person name="Levin D.B."/>
        </authorList>
    </citation>
    <scope>NUCLEOTIDE SEQUENCE [LARGE SCALE GENOMIC DNA]</scope>
    <source>
        <strain evidence="5 6">UCD-FST 08-225</strain>
    </source>
</reference>
<dbReference type="Proteomes" id="UP000311382">
    <property type="component" value="Unassembled WGS sequence"/>
</dbReference>
<feature type="domain" description="YDG" evidence="4">
    <location>
        <begin position="136"/>
        <end position="294"/>
    </location>
</feature>
<dbReference type="PANTHER" id="PTHR14140">
    <property type="entry name" value="E3 UBIQUITIN-PROTEIN LIGASE UHRF-RELATED"/>
    <property type="match status" value="1"/>
</dbReference>
<evidence type="ECO:0000256" key="3">
    <source>
        <dbReference type="SAM" id="MobiDB-lite"/>
    </source>
</evidence>
<accession>A0A5C5G1X2</accession>
<evidence type="ECO:0000256" key="1">
    <source>
        <dbReference type="ARBA" id="ARBA00023242"/>
    </source>
</evidence>
<evidence type="ECO:0000259" key="4">
    <source>
        <dbReference type="PROSITE" id="PS51015"/>
    </source>
</evidence>
<feature type="region of interest" description="Disordered" evidence="3">
    <location>
        <begin position="193"/>
        <end position="220"/>
    </location>
</feature>
<dbReference type="Gene3D" id="2.30.280.10">
    <property type="entry name" value="SRA-YDG"/>
    <property type="match status" value="1"/>
</dbReference>
<feature type="compositionally biased region" description="Low complexity" evidence="3">
    <location>
        <begin position="322"/>
        <end position="350"/>
    </location>
</feature>
<gene>
    <name evidence="5" type="ORF">DMC30DRAFT_434511</name>
</gene>
<keyword evidence="1 2" id="KW-0539">Nucleus</keyword>
<feature type="region of interest" description="Disordered" evidence="3">
    <location>
        <begin position="322"/>
        <end position="384"/>
    </location>
</feature>
<dbReference type="InterPro" id="IPR003105">
    <property type="entry name" value="SRA_YDG"/>
</dbReference>
<dbReference type="EMBL" id="SOZI01000033">
    <property type="protein sequence ID" value="TNY21961.1"/>
    <property type="molecule type" value="Genomic_DNA"/>
</dbReference>
<dbReference type="InterPro" id="IPR045134">
    <property type="entry name" value="UHRF1/2-like"/>
</dbReference>
<dbReference type="STRING" id="5288.A0A5C5G1X2"/>
<dbReference type="InterPro" id="IPR036987">
    <property type="entry name" value="SRA-YDG_sf"/>
</dbReference>
<evidence type="ECO:0000313" key="6">
    <source>
        <dbReference type="Proteomes" id="UP000311382"/>
    </source>
</evidence>
<protein>
    <submittedName>
        <fullName evidence="5">PUA-like domain-containing protein</fullName>
    </submittedName>
</protein>
<evidence type="ECO:0000313" key="5">
    <source>
        <dbReference type="EMBL" id="TNY21961.1"/>
    </source>
</evidence>
<keyword evidence="6" id="KW-1185">Reference proteome</keyword>
<dbReference type="PROSITE" id="PS51015">
    <property type="entry name" value="YDG"/>
    <property type="match status" value="1"/>
</dbReference>
<comment type="caution">
    <text evidence="5">The sequence shown here is derived from an EMBL/GenBank/DDBJ whole genome shotgun (WGS) entry which is preliminary data.</text>
</comment>